<keyword evidence="5" id="KW-1279">T cell receptor</keyword>
<dbReference type="Pfam" id="PF07686">
    <property type="entry name" value="V-set"/>
    <property type="match status" value="1"/>
</dbReference>
<evidence type="ECO:0000313" key="8">
    <source>
        <dbReference type="Proteomes" id="UP000694429"/>
    </source>
</evidence>
<evidence type="ECO:0000256" key="3">
    <source>
        <dbReference type="ARBA" id="ARBA00023170"/>
    </source>
</evidence>
<keyword evidence="4" id="KW-0393">Immunoglobulin domain</keyword>
<dbReference type="InterPro" id="IPR051287">
    <property type="entry name" value="TCR_variable_region"/>
</dbReference>
<dbReference type="InterPro" id="IPR013783">
    <property type="entry name" value="Ig-like_fold"/>
</dbReference>
<keyword evidence="3" id="KW-0675">Receptor</keyword>
<keyword evidence="5" id="KW-0391">Immunity</keyword>
<evidence type="ECO:0000256" key="5">
    <source>
        <dbReference type="ARBA" id="ARBA00043266"/>
    </source>
</evidence>
<dbReference type="PANTHER" id="PTHR19367">
    <property type="entry name" value="T-CELL RECEPTOR ALPHA CHAIN V REGION"/>
    <property type="match status" value="1"/>
</dbReference>
<keyword evidence="2" id="KW-1064">Adaptive immunity</keyword>
<dbReference type="Proteomes" id="UP000694429">
    <property type="component" value="Chromosome 8"/>
</dbReference>
<evidence type="ECO:0000259" key="6">
    <source>
        <dbReference type="PROSITE" id="PS50835"/>
    </source>
</evidence>
<accession>A0A8C0R982</accession>
<dbReference type="InterPro" id="IPR036179">
    <property type="entry name" value="Ig-like_dom_sf"/>
</dbReference>
<dbReference type="AlphaFoldDB" id="A0A8C0R982"/>
<evidence type="ECO:0000256" key="4">
    <source>
        <dbReference type="ARBA" id="ARBA00023319"/>
    </source>
</evidence>
<dbReference type="Gene3D" id="2.60.40.10">
    <property type="entry name" value="Immunoglobulins"/>
    <property type="match status" value="1"/>
</dbReference>
<reference evidence="7" key="1">
    <citation type="submission" date="2019-03" db="EMBL/GenBank/DDBJ databases">
        <authorList>
            <person name="Warren W.C."/>
            <person name="Johnson G.S."/>
        </authorList>
    </citation>
    <scope>NUCLEOTIDE SEQUENCE [LARGE SCALE GENOMIC DNA]</scope>
    <source>
        <strain evidence="7">Basenji</strain>
    </source>
</reference>
<evidence type="ECO:0000313" key="7">
    <source>
        <dbReference type="Ensembl" id="ENSCAFP00030000099.1"/>
    </source>
</evidence>
<dbReference type="InterPro" id="IPR013106">
    <property type="entry name" value="Ig_V-set"/>
</dbReference>
<feature type="domain" description="Ig-like" evidence="6">
    <location>
        <begin position="122"/>
        <end position="252"/>
    </location>
</feature>
<dbReference type="CDD" id="cd04983">
    <property type="entry name" value="IgV_TCR_alpha"/>
    <property type="match status" value="1"/>
</dbReference>
<dbReference type="GO" id="GO:0042101">
    <property type="term" value="C:T cell receptor complex"/>
    <property type="evidence" value="ECO:0007669"/>
    <property type="project" value="UniProtKB-KW"/>
</dbReference>
<sequence>MLYQIAILSAVKMSWDALLKNFHIRGCLKRKIDLRVWIVVFQSSNRHLKPALCLMESGMKQVAEFGRPVGNTHPFQSLSTRGCSFLSQSHFLCELRAFTKHFFVTLCFFTLKNEEHYLGDTPEMKCSSGIVIVLVFMLGQTHGDSVKQMEGQVTLSEEASLTINCTFSTSTTPTLFWYVQYLGEGPQILLKALRDKEKGSNKGFEATLDSSSKSFHLKKGSVQMSDSAVYYCALSDTVMGTAWGAEHKLRVEQGPGC</sequence>
<dbReference type="InterPro" id="IPR003599">
    <property type="entry name" value="Ig_sub"/>
</dbReference>
<dbReference type="GO" id="GO:0002250">
    <property type="term" value="P:adaptive immune response"/>
    <property type="evidence" value="ECO:0007669"/>
    <property type="project" value="UniProtKB-KW"/>
</dbReference>
<keyword evidence="1" id="KW-0732">Signal</keyword>
<organism evidence="7 8">
    <name type="scientific">Canis lupus familiaris</name>
    <name type="common">Dog</name>
    <name type="synonym">Canis familiaris</name>
    <dbReference type="NCBI Taxonomy" id="9615"/>
    <lineage>
        <taxon>Eukaryota</taxon>
        <taxon>Metazoa</taxon>
        <taxon>Chordata</taxon>
        <taxon>Craniata</taxon>
        <taxon>Vertebrata</taxon>
        <taxon>Euteleostomi</taxon>
        <taxon>Mammalia</taxon>
        <taxon>Eutheria</taxon>
        <taxon>Laurasiatheria</taxon>
        <taxon>Carnivora</taxon>
        <taxon>Caniformia</taxon>
        <taxon>Canidae</taxon>
        <taxon>Canis</taxon>
    </lineage>
</organism>
<evidence type="ECO:0000256" key="2">
    <source>
        <dbReference type="ARBA" id="ARBA00023130"/>
    </source>
</evidence>
<dbReference type="SUPFAM" id="SSF48726">
    <property type="entry name" value="Immunoglobulin"/>
    <property type="match status" value="1"/>
</dbReference>
<dbReference type="FunFam" id="2.60.40.10:FF:003202">
    <property type="entry name" value="Uncharacterized protein"/>
    <property type="match status" value="1"/>
</dbReference>
<evidence type="ECO:0000256" key="1">
    <source>
        <dbReference type="ARBA" id="ARBA00022729"/>
    </source>
</evidence>
<dbReference type="Ensembl" id="ENSCAFT00030000122.1">
    <property type="protein sequence ID" value="ENSCAFP00030000099.1"/>
    <property type="gene ID" value="ENSCAFG00030000095.1"/>
</dbReference>
<dbReference type="InterPro" id="IPR007110">
    <property type="entry name" value="Ig-like_dom"/>
</dbReference>
<dbReference type="SMART" id="SM00409">
    <property type="entry name" value="IG"/>
    <property type="match status" value="1"/>
</dbReference>
<dbReference type="SMART" id="SM00406">
    <property type="entry name" value="IGv"/>
    <property type="match status" value="1"/>
</dbReference>
<reference evidence="7" key="2">
    <citation type="submission" date="2025-08" db="UniProtKB">
        <authorList>
            <consortium name="Ensembl"/>
        </authorList>
    </citation>
    <scope>IDENTIFICATION</scope>
</reference>
<name>A0A8C0R982_CANLF</name>
<proteinExistence type="predicted"/>
<dbReference type="PROSITE" id="PS50835">
    <property type="entry name" value="IG_LIKE"/>
    <property type="match status" value="1"/>
</dbReference>
<dbReference type="PANTHER" id="PTHR19367:SF43">
    <property type="entry name" value="T CELL RECEPTOR ALPHA VARIABLE 6-4-RELATED"/>
    <property type="match status" value="1"/>
</dbReference>
<protein>
    <recommendedName>
        <fullName evidence="6">Ig-like domain-containing protein</fullName>
    </recommendedName>
</protein>